<gene>
    <name evidence="1" type="ORF">DFP72DRAFT_895751</name>
</gene>
<proteinExistence type="predicted"/>
<evidence type="ECO:0000313" key="2">
    <source>
        <dbReference type="Proteomes" id="UP000521943"/>
    </source>
</evidence>
<dbReference type="EMBL" id="JACGCI010000028">
    <property type="protein sequence ID" value="KAF6755976.1"/>
    <property type="molecule type" value="Genomic_DNA"/>
</dbReference>
<keyword evidence="2" id="KW-1185">Reference proteome</keyword>
<name>A0A8H6M8G6_9AGAR</name>
<sequence length="364" mass="41576">MPPLILPNPQSGLSPLETFLLRMSDTEADGIMAHFEIPILLKLSKLNRRLRCWLDWYAYSAWNSLTFASIYVGRPHTLLSLMDGKDAMFYGEAILRFLLRCGDKECPLDVCTTLNKFYLLHRFLLDEGYSLTCKGRNPSPVRVAWMQVSMHERIGNILHDAGAAHDDWSLTADQSWSPEDHLGYKFRFSKDGPGGGTLSINLHLIRCEPYRHVMGSSLSTLTCYMTRDRCVAPFAESAFVLGHAYSLRNRRLLTDNTSTTEQEITSARKSWRFNILTSRQKTKVTIPATEIGARYLGDSSCWVLLRKREGCVPDPLVTRESYRGPTFEVMDWKDVEDEEGSFLTIGEPTIWSSRYFYALRTRGT</sequence>
<accession>A0A8H6M8G6</accession>
<dbReference type="Proteomes" id="UP000521943">
    <property type="component" value="Unassembled WGS sequence"/>
</dbReference>
<protein>
    <submittedName>
        <fullName evidence="1">Uncharacterized protein</fullName>
    </submittedName>
</protein>
<dbReference type="AlphaFoldDB" id="A0A8H6M8G6"/>
<dbReference type="OrthoDB" id="3046414at2759"/>
<organism evidence="1 2">
    <name type="scientific">Ephemerocybe angulata</name>
    <dbReference type="NCBI Taxonomy" id="980116"/>
    <lineage>
        <taxon>Eukaryota</taxon>
        <taxon>Fungi</taxon>
        <taxon>Dikarya</taxon>
        <taxon>Basidiomycota</taxon>
        <taxon>Agaricomycotina</taxon>
        <taxon>Agaricomycetes</taxon>
        <taxon>Agaricomycetidae</taxon>
        <taxon>Agaricales</taxon>
        <taxon>Agaricineae</taxon>
        <taxon>Psathyrellaceae</taxon>
        <taxon>Ephemerocybe</taxon>
    </lineage>
</organism>
<reference evidence="1 2" key="1">
    <citation type="submission" date="2020-07" db="EMBL/GenBank/DDBJ databases">
        <title>Comparative genomics of pyrophilous fungi reveals a link between fire events and developmental genes.</title>
        <authorList>
            <consortium name="DOE Joint Genome Institute"/>
            <person name="Steindorff A.S."/>
            <person name="Carver A."/>
            <person name="Calhoun S."/>
            <person name="Stillman K."/>
            <person name="Liu H."/>
            <person name="Lipzen A."/>
            <person name="Pangilinan J."/>
            <person name="Labutti K."/>
            <person name="Bruns T.D."/>
            <person name="Grigoriev I.V."/>
        </authorList>
    </citation>
    <scope>NUCLEOTIDE SEQUENCE [LARGE SCALE GENOMIC DNA]</scope>
    <source>
        <strain evidence="1 2">CBS 144469</strain>
    </source>
</reference>
<comment type="caution">
    <text evidence="1">The sequence shown here is derived from an EMBL/GenBank/DDBJ whole genome shotgun (WGS) entry which is preliminary data.</text>
</comment>
<evidence type="ECO:0000313" key="1">
    <source>
        <dbReference type="EMBL" id="KAF6755976.1"/>
    </source>
</evidence>